<dbReference type="Proteomes" id="UP001141619">
    <property type="component" value="Unassembled WGS sequence"/>
</dbReference>
<sequence>MVFGAQTSNGQDVSQNNDVKSLLSGQASYLEEGQKLVDLYRKWFDVIPARTDDLVRLSQELRYQVYCVETGFENIDEFPDGFETDACDEHAVCSLLIHKPTGMVAGTVRLILPTATASLPVLNVSPELSTMGNAELPRELTGEISRFAISKQFRKRREDTLIPALYDTSDPGHDQRVIPHITLGLMQAILSMSIENGISHLAIMVEPALDRLIRKLGIIFTPVGPLINYHGKRRVHMREIGSLLDDVFARRPEIWEVLTNSGNLWPAPPDRT</sequence>
<reference evidence="1" key="1">
    <citation type="submission" date="2022-08" db="EMBL/GenBank/DDBJ databases">
        <authorList>
            <person name="Vandamme P."/>
            <person name="Hettiarachchi A."/>
            <person name="Peeters C."/>
            <person name="Cnockaert M."/>
            <person name="Carlier A."/>
        </authorList>
    </citation>
    <scope>NUCLEOTIDE SEQUENCE</scope>
    <source>
        <strain evidence="1">LMG 31809</strain>
    </source>
</reference>
<reference evidence="1" key="2">
    <citation type="journal article" date="2023" name="Syst. Appl. Microbiol.">
        <title>Govania unica gen. nov., sp. nov., a rare biosphere bacterium that represents a novel family in the class Alphaproteobacteria.</title>
        <authorList>
            <person name="Vandamme P."/>
            <person name="Peeters C."/>
            <person name="Hettiarachchi A."/>
            <person name="Cnockaert M."/>
            <person name="Carlier A."/>
        </authorList>
    </citation>
    <scope>NUCLEOTIDE SEQUENCE</scope>
    <source>
        <strain evidence="1">LMG 31809</strain>
    </source>
</reference>
<dbReference type="EMBL" id="JANWOI010000002">
    <property type="protein sequence ID" value="MDA5193573.1"/>
    <property type="molecule type" value="Genomic_DNA"/>
</dbReference>
<dbReference type="RefSeq" id="WP_274943572.1">
    <property type="nucleotide sequence ID" value="NZ_JANWOI010000002.1"/>
</dbReference>
<protein>
    <submittedName>
        <fullName evidence="1">PEP-CTERM/exosortase system-associated acyltransferase</fullName>
    </submittedName>
</protein>
<dbReference type="InterPro" id="IPR022484">
    <property type="entry name" value="PEP-CTERM/exosrtase_acylTfrase"/>
</dbReference>
<dbReference type="InterPro" id="IPR016181">
    <property type="entry name" value="Acyl_CoA_acyltransferase"/>
</dbReference>
<organism evidence="1 2">
    <name type="scientific">Govanella unica</name>
    <dbReference type="NCBI Taxonomy" id="2975056"/>
    <lineage>
        <taxon>Bacteria</taxon>
        <taxon>Pseudomonadati</taxon>
        <taxon>Pseudomonadota</taxon>
        <taxon>Alphaproteobacteria</taxon>
        <taxon>Emcibacterales</taxon>
        <taxon>Govanellaceae</taxon>
        <taxon>Govanella</taxon>
    </lineage>
</organism>
<dbReference type="AlphaFoldDB" id="A0A9X3TXI9"/>
<keyword evidence="2" id="KW-1185">Reference proteome</keyword>
<gene>
    <name evidence="1" type="ORF">NYP16_06350</name>
</gene>
<proteinExistence type="predicted"/>
<keyword evidence="1" id="KW-0012">Acyltransferase</keyword>
<dbReference type="NCBIfam" id="TIGR03694">
    <property type="entry name" value="exosort_acyl"/>
    <property type="match status" value="1"/>
</dbReference>
<accession>A0A9X3TXI9</accession>
<dbReference type="Gene3D" id="3.40.630.30">
    <property type="match status" value="1"/>
</dbReference>
<name>A0A9X3TXI9_9PROT</name>
<dbReference type="GO" id="GO:0016746">
    <property type="term" value="F:acyltransferase activity"/>
    <property type="evidence" value="ECO:0007669"/>
    <property type="project" value="UniProtKB-KW"/>
</dbReference>
<comment type="caution">
    <text evidence="1">The sequence shown here is derived from an EMBL/GenBank/DDBJ whole genome shotgun (WGS) entry which is preliminary data.</text>
</comment>
<dbReference type="Pfam" id="PF13444">
    <property type="entry name" value="Acetyltransf_5"/>
    <property type="match status" value="1"/>
</dbReference>
<keyword evidence="1" id="KW-0808">Transferase</keyword>
<dbReference type="SUPFAM" id="SSF55729">
    <property type="entry name" value="Acyl-CoA N-acyltransferases (Nat)"/>
    <property type="match status" value="1"/>
</dbReference>
<evidence type="ECO:0000313" key="1">
    <source>
        <dbReference type="EMBL" id="MDA5193573.1"/>
    </source>
</evidence>
<evidence type="ECO:0000313" key="2">
    <source>
        <dbReference type="Proteomes" id="UP001141619"/>
    </source>
</evidence>